<feature type="non-terminal residue" evidence="1">
    <location>
        <position position="1"/>
    </location>
</feature>
<keyword evidence="2" id="KW-1185">Reference proteome</keyword>
<gene>
    <name evidence="1" type="ORF">ILUMI_18938</name>
</gene>
<dbReference type="AlphaFoldDB" id="A0A8K0G624"/>
<protein>
    <submittedName>
        <fullName evidence="1">Uncharacterized protein</fullName>
    </submittedName>
</protein>
<dbReference type="OrthoDB" id="7699940at2759"/>
<evidence type="ECO:0000313" key="2">
    <source>
        <dbReference type="Proteomes" id="UP000801492"/>
    </source>
</evidence>
<name>A0A8K0G624_IGNLU</name>
<comment type="caution">
    <text evidence="1">The sequence shown here is derived from an EMBL/GenBank/DDBJ whole genome shotgun (WGS) entry which is preliminary data.</text>
</comment>
<dbReference type="Proteomes" id="UP000801492">
    <property type="component" value="Unassembled WGS sequence"/>
</dbReference>
<evidence type="ECO:0000313" key="1">
    <source>
        <dbReference type="EMBL" id="KAF2887236.1"/>
    </source>
</evidence>
<reference evidence="1" key="1">
    <citation type="submission" date="2019-08" db="EMBL/GenBank/DDBJ databases">
        <title>The genome of the North American firefly Photinus pyralis.</title>
        <authorList>
            <consortium name="Photinus pyralis genome working group"/>
            <person name="Fallon T.R."/>
            <person name="Sander Lower S.E."/>
            <person name="Weng J.-K."/>
        </authorList>
    </citation>
    <scope>NUCLEOTIDE SEQUENCE</scope>
    <source>
        <strain evidence="1">TRF0915ILg1</strain>
        <tissue evidence="1">Whole body</tissue>
    </source>
</reference>
<sequence length="126" mass="14330">YPTEAAARQHFLQTHLQIEMWNGNILNFLILGWKPTKHGLFPLTTNKAAAERINSMFCKCTKECYRGCTCNNNDMRFTGVCKGWKGQSCKNSPIYDKSEAILAIQEDGKVDEEVSCELLLKKIKPN</sequence>
<accession>A0A8K0G624</accession>
<dbReference type="EMBL" id="VTPC01084498">
    <property type="protein sequence ID" value="KAF2887236.1"/>
    <property type="molecule type" value="Genomic_DNA"/>
</dbReference>
<organism evidence="1 2">
    <name type="scientific">Ignelater luminosus</name>
    <name type="common">Cucubano</name>
    <name type="synonym">Pyrophorus luminosus</name>
    <dbReference type="NCBI Taxonomy" id="2038154"/>
    <lineage>
        <taxon>Eukaryota</taxon>
        <taxon>Metazoa</taxon>
        <taxon>Ecdysozoa</taxon>
        <taxon>Arthropoda</taxon>
        <taxon>Hexapoda</taxon>
        <taxon>Insecta</taxon>
        <taxon>Pterygota</taxon>
        <taxon>Neoptera</taxon>
        <taxon>Endopterygota</taxon>
        <taxon>Coleoptera</taxon>
        <taxon>Polyphaga</taxon>
        <taxon>Elateriformia</taxon>
        <taxon>Elateroidea</taxon>
        <taxon>Elateridae</taxon>
        <taxon>Agrypninae</taxon>
        <taxon>Pyrophorini</taxon>
        <taxon>Ignelater</taxon>
    </lineage>
</organism>
<proteinExistence type="predicted"/>